<dbReference type="GO" id="GO:0005576">
    <property type="term" value="C:extracellular region"/>
    <property type="evidence" value="ECO:0007669"/>
    <property type="project" value="UniProtKB-SubCell"/>
</dbReference>
<evidence type="ECO:0000313" key="7">
    <source>
        <dbReference type="Proteomes" id="UP000807306"/>
    </source>
</evidence>
<keyword evidence="7" id="KW-1185">Reference proteome</keyword>
<evidence type="ECO:0000256" key="4">
    <source>
        <dbReference type="ARBA" id="ARBA00023157"/>
    </source>
</evidence>
<dbReference type="EMBL" id="MU157836">
    <property type="protein sequence ID" value="KAF9531171.1"/>
    <property type="molecule type" value="Genomic_DNA"/>
</dbReference>
<proteinExistence type="predicted"/>
<gene>
    <name evidence="6" type="ORF">CPB83DRAFT_762026</name>
</gene>
<dbReference type="OrthoDB" id="3065412at2759"/>
<feature type="domain" description="CFEM" evidence="5">
    <location>
        <begin position="1"/>
        <end position="80"/>
    </location>
</feature>
<comment type="caution">
    <text evidence="6">The sequence shown here is derived from an EMBL/GenBank/DDBJ whole genome shotgun (WGS) entry which is preliminary data.</text>
</comment>
<protein>
    <recommendedName>
        <fullName evidence="5">CFEM domain-containing protein</fullName>
    </recommendedName>
</protein>
<keyword evidence="4" id="KW-1015">Disulfide bond</keyword>
<keyword evidence="2" id="KW-0964">Secreted</keyword>
<dbReference type="InterPro" id="IPR008427">
    <property type="entry name" value="Extracellular_membr_CFEM_dom"/>
</dbReference>
<organism evidence="6 7">
    <name type="scientific">Crepidotus variabilis</name>
    <dbReference type="NCBI Taxonomy" id="179855"/>
    <lineage>
        <taxon>Eukaryota</taxon>
        <taxon>Fungi</taxon>
        <taxon>Dikarya</taxon>
        <taxon>Basidiomycota</taxon>
        <taxon>Agaricomycotina</taxon>
        <taxon>Agaricomycetes</taxon>
        <taxon>Agaricomycetidae</taxon>
        <taxon>Agaricales</taxon>
        <taxon>Agaricineae</taxon>
        <taxon>Crepidotaceae</taxon>
        <taxon>Crepidotus</taxon>
    </lineage>
</organism>
<feature type="non-terminal residue" evidence="6">
    <location>
        <position position="1"/>
    </location>
</feature>
<name>A0A9P6EL73_9AGAR</name>
<dbReference type="PROSITE" id="PS52012">
    <property type="entry name" value="CFEM"/>
    <property type="match status" value="1"/>
</dbReference>
<evidence type="ECO:0000256" key="2">
    <source>
        <dbReference type="ARBA" id="ARBA00022525"/>
    </source>
</evidence>
<evidence type="ECO:0000256" key="3">
    <source>
        <dbReference type="ARBA" id="ARBA00022729"/>
    </source>
</evidence>
<evidence type="ECO:0000313" key="6">
    <source>
        <dbReference type="EMBL" id="KAF9531171.1"/>
    </source>
</evidence>
<dbReference type="AlphaFoldDB" id="A0A9P6EL73"/>
<dbReference type="SMART" id="SM00747">
    <property type="entry name" value="CFEM"/>
    <property type="match status" value="1"/>
</dbReference>
<dbReference type="Proteomes" id="UP000807306">
    <property type="component" value="Unassembled WGS sequence"/>
</dbReference>
<comment type="subcellular location">
    <subcellularLocation>
        <location evidence="1">Secreted</location>
    </subcellularLocation>
</comment>
<sequence>AFLHSTNPIILSACAEPCIASADYGTCQQTDIKCLCTSNAFVAGTTACIQSKCTGDDLTKAQTVATGLCSSVVRLDIRAH</sequence>
<evidence type="ECO:0000259" key="5">
    <source>
        <dbReference type="PROSITE" id="PS52012"/>
    </source>
</evidence>
<evidence type="ECO:0000256" key="1">
    <source>
        <dbReference type="ARBA" id="ARBA00004613"/>
    </source>
</evidence>
<accession>A0A9P6EL73</accession>
<keyword evidence="3" id="KW-0732">Signal</keyword>
<reference evidence="6" key="1">
    <citation type="submission" date="2020-11" db="EMBL/GenBank/DDBJ databases">
        <authorList>
            <consortium name="DOE Joint Genome Institute"/>
            <person name="Ahrendt S."/>
            <person name="Riley R."/>
            <person name="Andreopoulos W."/>
            <person name="Labutti K."/>
            <person name="Pangilinan J."/>
            <person name="Ruiz-Duenas F.J."/>
            <person name="Barrasa J.M."/>
            <person name="Sanchez-Garcia M."/>
            <person name="Camarero S."/>
            <person name="Miyauchi S."/>
            <person name="Serrano A."/>
            <person name="Linde D."/>
            <person name="Babiker R."/>
            <person name="Drula E."/>
            <person name="Ayuso-Fernandez I."/>
            <person name="Pacheco R."/>
            <person name="Padilla G."/>
            <person name="Ferreira P."/>
            <person name="Barriuso J."/>
            <person name="Kellner H."/>
            <person name="Castanera R."/>
            <person name="Alfaro M."/>
            <person name="Ramirez L."/>
            <person name="Pisabarro A.G."/>
            <person name="Kuo A."/>
            <person name="Tritt A."/>
            <person name="Lipzen A."/>
            <person name="He G."/>
            <person name="Yan M."/>
            <person name="Ng V."/>
            <person name="Cullen D."/>
            <person name="Martin F."/>
            <person name="Rosso M.-N."/>
            <person name="Henrissat B."/>
            <person name="Hibbett D."/>
            <person name="Martinez A.T."/>
            <person name="Grigoriev I.V."/>
        </authorList>
    </citation>
    <scope>NUCLEOTIDE SEQUENCE</scope>
    <source>
        <strain evidence="6">CBS 506.95</strain>
    </source>
</reference>
<dbReference type="Pfam" id="PF05730">
    <property type="entry name" value="CFEM"/>
    <property type="match status" value="1"/>
</dbReference>